<dbReference type="PANTHER" id="PTHR46565:SF20">
    <property type="entry name" value="COLD SHOCK DOMAIN-CONTAINING PROTEIN 4"/>
    <property type="match status" value="1"/>
</dbReference>
<evidence type="ECO:0000256" key="2">
    <source>
        <dbReference type="ARBA" id="ARBA00022490"/>
    </source>
</evidence>
<keyword evidence="9" id="KW-1185">Reference proteome</keyword>
<dbReference type="KEGG" id="dalk:DSCA_32410"/>
<comment type="subcellular location">
    <subcellularLocation>
        <location evidence="1">Cytoplasm</location>
    </subcellularLocation>
</comment>
<keyword evidence="5" id="KW-0010">Activator</keyword>
<dbReference type="GO" id="GO:0005829">
    <property type="term" value="C:cytosol"/>
    <property type="evidence" value="ECO:0007669"/>
    <property type="project" value="UniProtKB-ARBA"/>
</dbReference>
<proteinExistence type="predicted"/>
<sequence length="66" mass="7825">MEGHIKWYDEKKRFGFVTTQENEDIFLHVSGIKEYGHFGLQRDDRVEFEIKETAKGKQAVNLRPVK</sequence>
<evidence type="ECO:0000256" key="5">
    <source>
        <dbReference type="ARBA" id="ARBA00023159"/>
    </source>
</evidence>
<dbReference type="SUPFAM" id="SSF50249">
    <property type="entry name" value="Nucleic acid-binding proteins"/>
    <property type="match status" value="1"/>
</dbReference>
<dbReference type="CDD" id="cd04458">
    <property type="entry name" value="CSP_CDS"/>
    <property type="match status" value="1"/>
</dbReference>
<dbReference type="InterPro" id="IPR011129">
    <property type="entry name" value="CSD"/>
</dbReference>
<evidence type="ECO:0000259" key="7">
    <source>
        <dbReference type="PROSITE" id="PS51857"/>
    </source>
</evidence>
<dbReference type="Pfam" id="PF00313">
    <property type="entry name" value="CSD"/>
    <property type="match status" value="1"/>
</dbReference>
<keyword evidence="3" id="KW-0805">Transcription regulation</keyword>
<dbReference type="PRINTS" id="PR00050">
    <property type="entry name" value="COLDSHOCK"/>
</dbReference>
<dbReference type="PROSITE" id="PS51857">
    <property type="entry name" value="CSD_2"/>
    <property type="match status" value="1"/>
</dbReference>
<dbReference type="RefSeq" id="WP_155317368.1">
    <property type="nucleotide sequence ID" value="NZ_AP021874.1"/>
</dbReference>
<evidence type="ECO:0000256" key="1">
    <source>
        <dbReference type="ARBA" id="ARBA00004496"/>
    </source>
</evidence>
<dbReference type="PANTHER" id="PTHR46565">
    <property type="entry name" value="COLD SHOCK DOMAIN PROTEIN 2"/>
    <property type="match status" value="1"/>
</dbReference>
<dbReference type="AlphaFoldDB" id="A0A5K7YQR0"/>
<dbReference type="Proteomes" id="UP000427906">
    <property type="component" value="Chromosome"/>
</dbReference>
<keyword evidence="6" id="KW-0804">Transcription</keyword>
<dbReference type="InterPro" id="IPR002059">
    <property type="entry name" value="CSP_DNA-bd"/>
</dbReference>
<evidence type="ECO:0000313" key="8">
    <source>
        <dbReference type="EMBL" id="BBO69311.1"/>
    </source>
</evidence>
<accession>A0A5K7YQR0</accession>
<dbReference type="GO" id="GO:0003677">
    <property type="term" value="F:DNA binding"/>
    <property type="evidence" value="ECO:0007669"/>
    <property type="project" value="UniProtKB-KW"/>
</dbReference>
<dbReference type="InterPro" id="IPR012340">
    <property type="entry name" value="NA-bd_OB-fold"/>
</dbReference>
<evidence type="ECO:0000256" key="6">
    <source>
        <dbReference type="ARBA" id="ARBA00023163"/>
    </source>
</evidence>
<dbReference type="EMBL" id="AP021874">
    <property type="protein sequence ID" value="BBO69311.1"/>
    <property type="molecule type" value="Genomic_DNA"/>
</dbReference>
<evidence type="ECO:0000313" key="9">
    <source>
        <dbReference type="Proteomes" id="UP000427906"/>
    </source>
</evidence>
<protein>
    <submittedName>
        <fullName evidence="8">Cold-shock protein</fullName>
    </submittedName>
</protein>
<dbReference type="InterPro" id="IPR012156">
    <property type="entry name" value="Cold_shock_CspA"/>
</dbReference>
<reference evidence="8 9" key="1">
    <citation type="submission" date="2019-11" db="EMBL/GenBank/DDBJ databases">
        <title>Comparative genomics of hydrocarbon-degrading Desulfosarcina strains.</title>
        <authorList>
            <person name="Watanabe M."/>
            <person name="Kojima H."/>
            <person name="Fukui M."/>
        </authorList>
    </citation>
    <scope>NUCLEOTIDE SEQUENCE [LARGE SCALE GENOMIC DNA]</scope>
    <source>
        <strain evidence="8 9">PL12</strain>
    </source>
</reference>
<keyword evidence="2" id="KW-0963">Cytoplasm</keyword>
<evidence type="ECO:0000256" key="3">
    <source>
        <dbReference type="ARBA" id="ARBA00023015"/>
    </source>
</evidence>
<name>A0A5K7YQR0_9BACT</name>
<dbReference type="SMART" id="SM00357">
    <property type="entry name" value="CSP"/>
    <property type="match status" value="1"/>
</dbReference>
<dbReference type="Gene3D" id="2.40.50.140">
    <property type="entry name" value="Nucleic acid-binding proteins"/>
    <property type="match status" value="1"/>
</dbReference>
<organism evidence="8 9">
    <name type="scientific">Desulfosarcina alkanivorans</name>
    <dbReference type="NCBI Taxonomy" id="571177"/>
    <lineage>
        <taxon>Bacteria</taxon>
        <taxon>Pseudomonadati</taxon>
        <taxon>Thermodesulfobacteriota</taxon>
        <taxon>Desulfobacteria</taxon>
        <taxon>Desulfobacterales</taxon>
        <taxon>Desulfosarcinaceae</taxon>
        <taxon>Desulfosarcina</taxon>
    </lineage>
</organism>
<gene>
    <name evidence="8" type="ORF">DSCA_32410</name>
</gene>
<keyword evidence="4" id="KW-0238">DNA-binding</keyword>
<evidence type="ECO:0000256" key="4">
    <source>
        <dbReference type="ARBA" id="ARBA00023125"/>
    </source>
</evidence>
<dbReference type="OrthoDB" id="9805039at2"/>
<feature type="domain" description="CSD" evidence="7">
    <location>
        <begin position="1"/>
        <end position="64"/>
    </location>
</feature>
<dbReference type="PIRSF" id="PIRSF002599">
    <property type="entry name" value="Cold_shock_A"/>
    <property type="match status" value="1"/>
</dbReference>